<organism evidence="2 3">
    <name type="scientific">Blautia luti DSM 14534 = JCM 17040</name>
    <dbReference type="NCBI Taxonomy" id="649762"/>
    <lineage>
        <taxon>Bacteria</taxon>
        <taxon>Bacillati</taxon>
        <taxon>Bacillota</taxon>
        <taxon>Clostridia</taxon>
        <taxon>Lachnospirales</taxon>
        <taxon>Lachnospiraceae</taxon>
        <taxon>Blautia</taxon>
    </lineage>
</organism>
<accession>A0A844GIH5</accession>
<proteinExistence type="predicted"/>
<evidence type="ECO:0000313" key="2">
    <source>
        <dbReference type="EMBL" id="MTD60501.1"/>
    </source>
</evidence>
<evidence type="ECO:0000256" key="1">
    <source>
        <dbReference type="SAM" id="MobiDB-lite"/>
    </source>
</evidence>
<gene>
    <name evidence="2" type="ORF">GKZ57_04310</name>
</gene>
<dbReference type="AlphaFoldDB" id="A0A844GIH5"/>
<dbReference type="Proteomes" id="UP000437824">
    <property type="component" value="Unassembled WGS sequence"/>
</dbReference>
<dbReference type="EMBL" id="WMBC01000002">
    <property type="protein sequence ID" value="MTD60501.1"/>
    <property type="molecule type" value="Genomic_DNA"/>
</dbReference>
<sequence>MSESKVIKKKKSGKKNTAMKMPEETKQAQSATVEIGKISDTITGTGNLTLADAQSQTVPSRIEIEEVLKRYSGPG</sequence>
<name>A0A844GIH5_9FIRM</name>
<protein>
    <submittedName>
        <fullName evidence="2">Uncharacterized protein</fullName>
    </submittedName>
</protein>
<feature type="region of interest" description="Disordered" evidence="1">
    <location>
        <begin position="1"/>
        <end position="32"/>
    </location>
</feature>
<comment type="caution">
    <text evidence="2">The sequence shown here is derived from an EMBL/GenBank/DDBJ whole genome shotgun (WGS) entry which is preliminary data.</text>
</comment>
<evidence type="ECO:0000313" key="3">
    <source>
        <dbReference type="Proteomes" id="UP000437824"/>
    </source>
</evidence>
<dbReference type="RefSeq" id="WP_154779810.1">
    <property type="nucleotide sequence ID" value="NZ_WMBC01000002.1"/>
</dbReference>
<reference evidence="2 3" key="1">
    <citation type="submission" date="2019-11" db="EMBL/GenBank/DDBJ databases">
        <title>Draft genome sequence of Blautia luti DSM 14534T, isolated from human stool.</title>
        <authorList>
            <person name="Ortiz R."/>
            <person name="Melis-Arcos F."/>
            <person name="Covarrubias P."/>
            <person name="Cardenas J.P."/>
            <person name="Perez-Donoso J."/>
            <person name="Almonacid D."/>
        </authorList>
    </citation>
    <scope>NUCLEOTIDE SEQUENCE [LARGE SCALE GENOMIC DNA]</scope>
    <source>
        <strain evidence="2 3">DSM 14534</strain>
    </source>
</reference>